<dbReference type="Pfam" id="PF00067">
    <property type="entry name" value="p450"/>
    <property type="match status" value="1"/>
</dbReference>
<proteinExistence type="inferred from homology"/>
<keyword evidence="7" id="KW-1185">Reference proteome</keyword>
<protein>
    <recommendedName>
        <fullName evidence="8">Cytochrome P450</fullName>
    </recommendedName>
</protein>
<dbReference type="RefSeq" id="XP_069308708.1">
    <property type="nucleotide sequence ID" value="XM_069449320.1"/>
</dbReference>
<gene>
    <name evidence="6" type="ORF">ACET3X_002161</name>
</gene>
<keyword evidence="4" id="KW-0408">Iron</keyword>
<evidence type="ECO:0000256" key="1">
    <source>
        <dbReference type="ARBA" id="ARBA00001971"/>
    </source>
</evidence>
<keyword evidence="5" id="KW-0472">Membrane</keyword>
<keyword evidence="5" id="KW-0812">Transmembrane</keyword>
<dbReference type="PRINTS" id="PR00463">
    <property type="entry name" value="EP450I"/>
</dbReference>
<dbReference type="GeneID" id="96082483"/>
<keyword evidence="5" id="KW-1133">Transmembrane helix</keyword>
<comment type="cofactor">
    <cofactor evidence="1">
        <name>heme</name>
        <dbReference type="ChEBI" id="CHEBI:30413"/>
    </cofactor>
</comment>
<reference evidence="6 7" key="1">
    <citation type="submission" date="2024-09" db="EMBL/GenBank/DDBJ databases">
        <title>T2T genomes of carrot and Alternaria dauci and their utility for understanding host-pathogen interaction during carrot leaf blight disease.</title>
        <authorList>
            <person name="Liu W."/>
            <person name="Xu S."/>
            <person name="Ou C."/>
            <person name="Liu X."/>
            <person name="Zhuang F."/>
            <person name="Deng X.W."/>
        </authorList>
    </citation>
    <scope>NUCLEOTIDE SEQUENCE [LARGE SCALE GENOMIC DNA]</scope>
    <source>
        <strain evidence="6 7">A2016</strain>
    </source>
</reference>
<comment type="similarity">
    <text evidence="2">Belongs to the cytochrome P450 family.</text>
</comment>
<dbReference type="Proteomes" id="UP001578633">
    <property type="component" value="Chromosome 2"/>
</dbReference>
<feature type="transmembrane region" description="Helical" evidence="5">
    <location>
        <begin position="162"/>
        <end position="189"/>
    </location>
</feature>
<name>A0ABR3UR92_9PLEO</name>
<dbReference type="EMBL" id="JBHGVX010000002">
    <property type="protein sequence ID" value="KAL1798124.1"/>
    <property type="molecule type" value="Genomic_DNA"/>
</dbReference>
<evidence type="ECO:0000256" key="4">
    <source>
        <dbReference type="ARBA" id="ARBA00023004"/>
    </source>
</evidence>
<comment type="caution">
    <text evidence="6">The sequence shown here is derived from an EMBL/GenBank/DDBJ whole genome shotgun (WGS) entry which is preliminary data.</text>
</comment>
<dbReference type="InterPro" id="IPR001128">
    <property type="entry name" value="Cyt_P450"/>
</dbReference>
<evidence type="ECO:0008006" key="8">
    <source>
        <dbReference type="Google" id="ProtNLM"/>
    </source>
</evidence>
<dbReference type="PANTHER" id="PTHR24305">
    <property type="entry name" value="CYTOCHROME P450"/>
    <property type="match status" value="1"/>
</dbReference>
<dbReference type="Gene3D" id="1.10.630.10">
    <property type="entry name" value="Cytochrome P450"/>
    <property type="match status" value="1"/>
</dbReference>
<dbReference type="SUPFAM" id="SSF48264">
    <property type="entry name" value="Cytochrome P450"/>
    <property type="match status" value="1"/>
</dbReference>
<evidence type="ECO:0000256" key="3">
    <source>
        <dbReference type="ARBA" id="ARBA00022723"/>
    </source>
</evidence>
<dbReference type="InterPro" id="IPR036396">
    <property type="entry name" value="Cyt_P450_sf"/>
</dbReference>
<evidence type="ECO:0000256" key="2">
    <source>
        <dbReference type="ARBA" id="ARBA00010617"/>
    </source>
</evidence>
<sequence>MDFEPLVNSCSSYWLRRTDELFVKGQGICQLSTWIQYFAFDVIGEITWSKRLGGVQENKDVADIIATVDSFQDYGTVVGQNPWWDRLLVKNPVKLFLESRGLWPVSPNAAIIEFALARQAEASANSQQSPEKGSSSKTGVTFLQRFLQSQDKDPEFMTDDRITAMCASLIIAGSDSTAISLSGVFYYLLRNPRVYKKLMEEIDAAEASGAFESAQESADAKDVVPFSAAKKLVYLDAMINESFRMHPAVGLLLERVTPP</sequence>
<keyword evidence="3" id="KW-0479">Metal-binding</keyword>
<evidence type="ECO:0000256" key="5">
    <source>
        <dbReference type="SAM" id="Phobius"/>
    </source>
</evidence>
<evidence type="ECO:0000313" key="7">
    <source>
        <dbReference type="Proteomes" id="UP001578633"/>
    </source>
</evidence>
<dbReference type="InterPro" id="IPR002401">
    <property type="entry name" value="Cyt_P450_E_grp-I"/>
</dbReference>
<evidence type="ECO:0000313" key="6">
    <source>
        <dbReference type="EMBL" id="KAL1798124.1"/>
    </source>
</evidence>
<accession>A0ABR3UR92</accession>
<organism evidence="6 7">
    <name type="scientific">Alternaria dauci</name>
    <dbReference type="NCBI Taxonomy" id="48095"/>
    <lineage>
        <taxon>Eukaryota</taxon>
        <taxon>Fungi</taxon>
        <taxon>Dikarya</taxon>
        <taxon>Ascomycota</taxon>
        <taxon>Pezizomycotina</taxon>
        <taxon>Dothideomycetes</taxon>
        <taxon>Pleosporomycetidae</taxon>
        <taxon>Pleosporales</taxon>
        <taxon>Pleosporineae</taxon>
        <taxon>Pleosporaceae</taxon>
        <taxon>Alternaria</taxon>
        <taxon>Alternaria sect. Porri</taxon>
    </lineage>
</organism>
<dbReference type="PANTHER" id="PTHR24305:SF232">
    <property type="entry name" value="P450, PUTATIVE (EUROFUNG)-RELATED"/>
    <property type="match status" value="1"/>
</dbReference>
<dbReference type="InterPro" id="IPR050121">
    <property type="entry name" value="Cytochrome_P450_monoxygenase"/>
</dbReference>